<evidence type="ECO:0000259" key="1">
    <source>
        <dbReference type="PROSITE" id="PS51186"/>
    </source>
</evidence>
<dbReference type="Pfam" id="PF00583">
    <property type="entry name" value="Acetyltransf_1"/>
    <property type="match status" value="1"/>
</dbReference>
<feature type="domain" description="N-acetyltransferase" evidence="1">
    <location>
        <begin position="9"/>
        <end position="153"/>
    </location>
</feature>
<dbReference type="InterPro" id="IPR016181">
    <property type="entry name" value="Acyl_CoA_acyltransferase"/>
</dbReference>
<dbReference type="Gene3D" id="3.40.630.30">
    <property type="match status" value="1"/>
</dbReference>
<dbReference type="AlphaFoldDB" id="A0A7K2IY91"/>
<dbReference type="RefSeq" id="WP_042285339.1">
    <property type="nucleotide sequence ID" value="NZ_BAZE01000014.1"/>
</dbReference>
<organism evidence="2 3">
    <name type="scientific">Nocardiopsis alba</name>
    <dbReference type="NCBI Taxonomy" id="53437"/>
    <lineage>
        <taxon>Bacteria</taxon>
        <taxon>Bacillati</taxon>
        <taxon>Actinomycetota</taxon>
        <taxon>Actinomycetes</taxon>
        <taxon>Streptosporangiales</taxon>
        <taxon>Nocardiopsidaceae</taxon>
        <taxon>Nocardiopsis</taxon>
    </lineage>
</organism>
<comment type="caution">
    <text evidence="2">The sequence shown here is derived from an EMBL/GenBank/DDBJ whole genome shotgun (WGS) entry which is preliminary data.</text>
</comment>
<name>A0A7K2IY91_9ACTN</name>
<reference evidence="2 3" key="1">
    <citation type="journal article" date="2019" name="Nat. Commun.">
        <title>The antimicrobial potential of Streptomyces from insect microbiomes.</title>
        <authorList>
            <person name="Chevrette M.G."/>
            <person name="Carlson C.M."/>
            <person name="Ortega H.E."/>
            <person name="Thomas C."/>
            <person name="Ananiev G.E."/>
            <person name="Barns K.J."/>
            <person name="Book A.J."/>
            <person name="Cagnazzo J."/>
            <person name="Carlos C."/>
            <person name="Flanigan W."/>
            <person name="Grubbs K.J."/>
            <person name="Horn H.A."/>
            <person name="Hoffmann F.M."/>
            <person name="Klassen J.L."/>
            <person name="Knack J.J."/>
            <person name="Lewin G.R."/>
            <person name="McDonald B.R."/>
            <person name="Muller L."/>
            <person name="Melo W.G.P."/>
            <person name="Pinto-Tomas A.A."/>
            <person name="Schmitz A."/>
            <person name="Wendt-Pienkowski E."/>
            <person name="Wildman S."/>
            <person name="Zhao M."/>
            <person name="Zhang F."/>
            <person name="Bugni T.S."/>
            <person name="Andes D.R."/>
            <person name="Pupo M.T."/>
            <person name="Currie C.R."/>
        </authorList>
    </citation>
    <scope>NUCLEOTIDE SEQUENCE [LARGE SCALE GENOMIC DNA]</scope>
    <source>
        <strain evidence="2 3">SID5840</strain>
    </source>
</reference>
<protein>
    <submittedName>
        <fullName evidence="2">GNAT family N-acetyltransferase</fullName>
    </submittedName>
</protein>
<dbReference type="PROSITE" id="PS51186">
    <property type="entry name" value="GNAT"/>
    <property type="match status" value="1"/>
</dbReference>
<dbReference type="Proteomes" id="UP000467124">
    <property type="component" value="Unassembled WGS sequence"/>
</dbReference>
<keyword evidence="2" id="KW-0808">Transferase</keyword>
<dbReference type="GeneID" id="91393836"/>
<evidence type="ECO:0000313" key="3">
    <source>
        <dbReference type="Proteomes" id="UP000467124"/>
    </source>
</evidence>
<accession>A0A7K2IY91</accession>
<evidence type="ECO:0000313" key="2">
    <source>
        <dbReference type="EMBL" id="MYR34913.1"/>
    </source>
</evidence>
<sequence>MNHPSLHAVEISPDNIDAALKVKVREDQNTFVAPVDRSLAEAYASRNTAWPRLIMDGDRPVGFVMASFDPDEKDVDFRCAIWRLNVAEGEQGKGYGRFAVETVLAEARRRGDKRITVSWVPGEGSPEGFYLGLGFRTTGRVDDGEIIAELFLDQEAAEA</sequence>
<dbReference type="InterPro" id="IPR000182">
    <property type="entry name" value="GNAT_dom"/>
</dbReference>
<dbReference type="CDD" id="cd04301">
    <property type="entry name" value="NAT_SF"/>
    <property type="match status" value="1"/>
</dbReference>
<proteinExistence type="predicted"/>
<dbReference type="SUPFAM" id="SSF55729">
    <property type="entry name" value="Acyl-CoA N-acyltransferases (Nat)"/>
    <property type="match status" value="1"/>
</dbReference>
<dbReference type="EMBL" id="WWHY01000001">
    <property type="protein sequence ID" value="MYR34913.1"/>
    <property type="molecule type" value="Genomic_DNA"/>
</dbReference>
<gene>
    <name evidence="2" type="ORF">GTW20_22305</name>
</gene>
<dbReference type="GO" id="GO:0016747">
    <property type="term" value="F:acyltransferase activity, transferring groups other than amino-acyl groups"/>
    <property type="evidence" value="ECO:0007669"/>
    <property type="project" value="InterPro"/>
</dbReference>